<dbReference type="Proteomes" id="UP000077255">
    <property type="component" value="Chromosome"/>
</dbReference>
<dbReference type="STRING" id="445710.ATSB10_16510"/>
<dbReference type="RefSeq" id="WP_063671920.1">
    <property type="nucleotide sequence ID" value="NZ_CP014841.1"/>
</dbReference>
<evidence type="ECO:0008006" key="3">
    <source>
        <dbReference type="Google" id="ProtNLM"/>
    </source>
</evidence>
<dbReference type="AlphaFoldDB" id="A0A161JD24"/>
<dbReference type="SUPFAM" id="SSF48576">
    <property type="entry name" value="Terpenoid synthases"/>
    <property type="match status" value="1"/>
</dbReference>
<keyword evidence="2" id="KW-1185">Reference proteome</keyword>
<reference evidence="1 2" key="1">
    <citation type="submission" date="2016-02" db="EMBL/GenBank/DDBJ databases">
        <title>Complete genome sequencing and analysis of ATSB10, Dyella thiooxydans isolated from rhizosphere soil of sunflower (Helianthus annuus L.).</title>
        <authorList>
            <person name="Lee Y."/>
            <person name="Hwangbo K."/>
            <person name="Chung H."/>
            <person name="Yoo J."/>
            <person name="Kim K.Y."/>
            <person name="Sa T.M."/>
            <person name="Um Y."/>
            <person name="Madhaiyan M."/>
        </authorList>
    </citation>
    <scope>NUCLEOTIDE SEQUENCE [LARGE SCALE GENOMIC DNA]</scope>
    <source>
        <strain evidence="1 2">ATSB10</strain>
    </source>
</reference>
<dbReference type="InterPro" id="IPR002060">
    <property type="entry name" value="Squ/phyt_synthse"/>
</dbReference>
<dbReference type="EMBL" id="CP014841">
    <property type="protein sequence ID" value="AND69105.1"/>
    <property type="molecule type" value="Genomic_DNA"/>
</dbReference>
<dbReference type="Gene3D" id="1.10.600.10">
    <property type="entry name" value="Farnesyl Diphosphate Synthase"/>
    <property type="match status" value="1"/>
</dbReference>
<sequence length="282" mass="30467">MSDAPHGPLQSYVDKWLAVQPQQRVALVFVDPHRHAGHIALAALEQELLAAAYGIREPQVAAVKLNWWAEELAGAAQGGGRHPLTQVLFDDERAQALPAELWLAPVRAAIAQLEAGTAADFGAQLVAAEPLHGALAALETAWWFGIDADPRRAGRVAVLAHLCHALRRLQDDAERDRLPLPMARLARFGLSRADLRAPGEARDQALRAQLADLTAAWREAMGLAGPLGMFRTLEARESIRLAKAAARAGDPLATLQRGLPGNGFGLTLAAWRAARHWRRSEG</sequence>
<organism evidence="1 2">
    <name type="scientific">Dyella thiooxydans</name>
    <dbReference type="NCBI Taxonomy" id="445710"/>
    <lineage>
        <taxon>Bacteria</taxon>
        <taxon>Pseudomonadati</taxon>
        <taxon>Pseudomonadota</taxon>
        <taxon>Gammaproteobacteria</taxon>
        <taxon>Lysobacterales</taxon>
        <taxon>Rhodanobacteraceae</taxon>
        <taxon>Dyella</taxon>
    </lineage>
</organism>
<dbReference type="InterPro" id="IPR008949">
    <property type="entry name" value="Isoprenoid_synthase_dom_sf"/>
</dbReference>
<dbReference type="OrthoDB" id="5959054at2"/>
<dbReference type="PATRIC" id="fig|445710.3.peg.1646"/>
<evidence type="ECO:0000313" key="2">
    <source>
        <dbReference type="Proteomes" id="UP000077255"/>
    </source>
</evidence>
<dbReference type="KEGG" id="dtx:ATSB10_16510"/>
<proteinExistence type="predicted"/>
<evidence type="ECO:0000313" key="1">
    <source>
        <dbReference type="EMBL" id="AND69105.1"/>
    </source>
</evidence>
<gene>
    <name evidence="1" type="ORF">ATSB10_16510</name>
</gene>
<protein>
    <recommendedName>
        <fullName evidence="3">Phytoene synthase</fullName>
    </recommendedName>
</protein>
<dbReference type="Pfam" id="PF00494">
    <property type="entry name" value="SQS_PSY"/>
    <property type="match status" value="1"/>
</dbReference>
<name>A0A161JD24_9GAMM</name>
<accession>A0A161JD24</accession>